<keyword evidence="2" id="KW-0732">Signal</keyword>
<dbReference type="Proteomes" id="UP001139408">
    <property type="component" value="Unassembled WGS sequence"/>
</dbReference>
<sequence length="250" mass="28142">MKKICFLAALIASPTVLANDVIQWWDASATVLHGDDYDLAPSDRQTTITLEVAGGWTYGDGFIFHDFINFNGNNGGDDNSHYGEISPRFSASKILGEPVEFGAIKDMSIALTYEHGDGPVESMLYGVGVDFDMPFFSYLQLNTYRRDAISNGNISDGWQFTPVFRIDMPIGNANIIIDGYIDWVFIADNNGYDENLHFNPQIKYDLGKSLFGEHKQNKLLVGFEYDYWQSKYGVNGVDQNTYSIIAQYHF</sequence>
<keyword evidence="4" id="KW-1185">Reference proteome</keyword>
<dbReference type="GO" id="GO:0009279">
    <property type="term" value="C:cell outer membrane"/>
    <property type="evidence" value="ECO:0007669"/>
    <property type="project" value="InterPro"/>
</dbReference>
<dbReference type="Gene3D" id="2.40.230.20">
    <property type="entry name" value="Nucleoside-specific channel-forming protein, Tsx-like"/>
    <property type="match status" value="1"/>
</dbReference>
<comment type="similarity">
    <text evidence="1">Belongs to the nucleoside-specific channel-forming outer membrane porin (Tsx) (TC 1.B.10) family.</text>
</comment>
<protein>
    <submittedName>
        <fullName evidence="3">Ion channel protein Tsx</fullName>
    </submittedName>
</protein>
<dbReference type="Pfam" id="PF03502">
    <property type="entry name" value="Channel_Tsx"/>
    <property type="match status" value="1"/>
</dbReference>
<evidence type="ECO:0000313" key="3">
    <source>
        <dbReference type="EMBL" id="MCL1104978.1"/>
    </source>
</evidence>
<dbReference type="InterPro" id="IPR036777">
    <property type="entry name" value="Channel_Tsx-like_sf"/>
</dbReference>
<dbReference type="RefSeq" id="WP_188924572.1">
    <property type="nucleotide sequence ID" value="NZ_BMQI01000012.1"/>
</dbReference>
<evidence type="ECO:0000256" key="2">
    <source>
        <dbReference type="SAM" id="SignalP"/>
    </source>
</evidence>
<proteinExistence type="inferred from homology"/>
<evidence type="ECO:0000313" key="4">
    <source>
        <dbReference type="Proteomes" id="UP001139408"/>
    </source>
</evidence>
<organism evidence="3 4">
    <name type="scientific">Shewanella algicola</name>
    <dbReference type="NCBI Taxonomy" id="640633"/>
    <lineage>
        <taxon>Bacteria</taxon>
        <taxon>Pseudomonadati</taxon>
        <taxon>Pseudomonadota</taxon>
        <taxon>Gammaproteobacteria</taxon>
        <taxon>Alteromonadales</taxon>
        <taxon>Shewanellaceae</taxon>
        <taxon>Shewanella</taxon>
    </lineage>
</organism>
<dbReference type="InterPro" id="IPR018013">
    <property type="entry name" value="Channel_Tsx-like"/>
</dbReference>
<comment type="caution">
    <text evidence="3">The sequence shown here is derived from an EMBL/GenBank/DDBJ whole genome shotgun (WGS) entry which is preliminary data.</text>
</comment>
<gene>
    <name evidence="3" type="ORF">L2749_06850</name>
</gene>
<dbReference type="AlphaFoldDB" id="A0A9X2CBN3"/>
<dbReference type="SUPFAM" id="SSF111364">
    <property type="entry name" value="Tsx-like channel"/>
    <property type="match status" value="1"/>
</dbReference>
<feature type="signal peptide" evidence="2">
    <location>
        <begin position="1"/>
        <end position="18"/>
    </location>
</feature>
<accession>A0A9X2CBN3</accession>
<dbReference type="EMBL" id="JAKILJ010000012">
    <property type="protein sequence ID" value="MCL1104978.1"/>
    <property type="molecule type" value="Genomic_DNA"/>
</dbReference>
<reference evidence="3" key="1">
    <citation type="submission" date="2022-01" db="EMBL/GenBank/DDBJ databases">
        <title>Whole genome-based taxonomy of the Shewanellaceae.</title>
        <authorList>
            <person name="Martin-Rodriguez A.J."/>
        </authorList>
    </citation>
    <scope>NUCLEOTIDE SEQUENCE</scope>
    <source>
        <strain evidence="3">DSM 23803</strain>
    </source>
</reference>
<feature type="chain" id="PRO_5040872706" evidence="2">
    <location>
        <begin position="19"/>
        <end position="250"/>
    </location>
</feature>
<evidence type="ECO:0000256" key="1">
    <source>
        <dbReference type="ARBA" id="ARBA00008728"/>
    </source>
</evidence>
<name>A0A9X2CBN3_9GAMM</name>